<keyword evidence="2" id="KW-1185">Reference proteome</keyword>
<protein>
    <recommendedName>
        <fullName evidence="3">Lipoprotein</fullName>
    </recommendedName>
</protein>
<dbReference type="PROSITE" id="PS51257">
    <property type="entry name" value="PROKAR_LIPOPROTEIN"/>
    <property type="match status" value="1"/>
</dbReference>
<comment type="caution">
    <text evidence="1">The sequence shown here is derived from an EMBL/GenBank/DDBJ whole genome shotgun (WGS) entry which is preliminary data.</text>
</comment>
<dbReference type="RefSeq" id="WP_266131852.1">
    <property type="nucleotide sequence ID" value="NZ_JAPKMY010000018.1"/>
</dbReference>
<dbReference type="EMBL" id="JAPKMY010000018">
    <property type="protein sequence ID" value="MCX5469968.1"/>
    <property type="molecule type" value="Genomic_DNA"/>
</dbReference>
<sequence length="240" mass="27382">MIFNKGNYKVYLGLVLAFAVGCDGKVITNDSKEIDLINKFCLNKEPNVNLDINKYLPSESSMENPIKKNLGISVVNFFDKIQNAKALDNMNIYENQGYIDIIDENYDSIGRIIIIPDGKYVKYINLEVRSAPDIFKKEILKKTIVDVINVLNNHGDSEIAYNKMLEDLLVNMKNGVFNLKNGIYSGSFKDNEIVYEISTINKKFIASKVASGEIKDVNCKTRKYHDYSDIELSIFSIYRK</sequence>
<gene>
    <name evidence="1" type="ORF">OSH00_19810</name>
</gene>
<evidence type="ECO:0000313" key="2">
    <source>
        <dbReference type="Proteomes" id="UP001146019"/>
    </source>
</evidence>
<dbReference type="AlphaFoldDB" id="A0A9X3DXH1"/>
<evidence type="ECO:0000313" key="1">
    <source>
        <dbReference type="EMBL" id="MCX5469968.1"/>
    </source>
</evidence>
<evidence type="ECO:0008006" key="3">
    <source>
        <dbReference type="Google" id="ProtNLM"/>
    </source>
</evidence>
<dbReference type="Proteomes" id="UP001146019">
    <property type="component" value="Unassembled WGS sequence"/>
</dbReference>
<accession>A0A9X3DXH1</accession>
<name>A0A9X3DXH1_9GAMM</name>
<organism evidence="1 2">
    <name type="scientific">Acinetobacter nematophilus</name>
    <dbReference type="NCBI Taxonomy" id="2994642"/>
    <lineage>
        <taxon>Bacteria</taxon>
        <taxon>Pseudomonadati</taxon>
        <taxon>Pseudomonadota</taxon>
        <taxon>Gammaproteobacteria</taxon>
        <taxon>Moraxellales</taxon>
        <taxon>Moraxellaceae</taxon>
        <taxon>Acinetobacter</taxon>
    </lineage>
</organism>
<reference evidence="1" key="1">
    <citation type="submission" date="2022-11" db="EMBL/GenBank/DDBJ databases">
        <title>Biodiversity and phylogenetic relationships of bacteria.</title>
        <authorList>
            <person name="Machado R.A.R."/>
            <person name="Bhat A."/>
            <person name="Loulou A."/>
            <person name="Kallel S."/>
        </authorList>
    </citation>
    <scope>NUCLEOTIDE SEQUENCE</scope>
    <source>
        <strain evidence="1">A-IN1</strain>
    </source>
</reference>
<proteinExistence type="predicted"/>